<sequence>MKSNQPLQFCYKRIVLVLCFLFTNFKDLDLFNISECGKNRRIEPMSSYTVIQTQLAFKNKPGLIHLPLKLMESLQLTSVRARSSSEYFQLLFRYGFIYMRLYFQQRSVPAIGARFTKVLSIQQLLCIILTIPLGFIHLLKKLNTCVFPLQNTDTQRKFFKMVYSTKMNY</sequence>
<dbReference type="AlphaFoldDB" id="A0A9D3XRJ6"/>
<keyword evidence="2" id="KW-1185">Reference proteome</keyword>
<accession>A0A9D3XRJ6</accession>
<organism evidence="1 2">
    <name type="scientific">Mauremys mutica</name>
    <name type="common">yellowpond turtle</name>
    <dbReference type="NCBI Taxonomy" id="74926"/>
    <lineage>
        <taxon>Eukaryota</taxon>
        <taxon>Metazoa</taxon>
        <taxon>Chordata</taxon>
        <taxon>Craniata</taxon>
        <taxon>Vertebrata</taxon>
        <taxon>Euteleostomi</taxon>
        <taxon>Archelosauria</taxon>
        <taxon>Testudinata</taxon>
        <taxon>Testudines</taxon>
        <taxon>Cryptodira</taxon>
        <taxon>Durocryptodira</taxon>
        <taxon>Testudinoidea</taxon>
        <taxon>Geoemydidae</taxon>
        <taxon>Geoemydinae</taxon>
        <taxon>Mauremys</taxon>
    </lineage>
</organism>
<gene>
    <name evidence="1" type="ORF">KIL84_012688</name>
</gene>
<dbReference type="EMBL" id="JAHDVG010000464">
    <property type="protein sequence ID" value="KAH1184747.1"/>
    <property type="molecule type" value="Genomic_DNA"/>
</dbReference>
<protein>
    <submittedName>
        <fullName evidence="1">Uncharacterized protein</fullName>
    </submittedName>
</protein>
<evidence type="ECO:0000313" key="2">
    <source>
        <dbReference type="Proteomes" id="UP000827986"/>
    </source>
</evidence>
<proteinExistence type="predicted"/>
<dbReference type="Proteomes" id="UP000827986">
    <property type="component" value="Unassembled WGS sequence"/>
</dbReference>
<reference evidence="1" key="1">
    <citation type="submission" date="2021-09" db="EMBL/GenBank/DDBJ databases">
        <title>The genome of Mauremys mutica provides insights into the evolution of semi-aquatic lifestyle.</title>
        <authorList>
            <person name="Gong S."/>
            <person name="Gao Y."/>
        </authorList>
    </citation>
    <scope>NUCLEOTIDE SEQUENCE</scope>
    <source>
        <strain evidence="1">MM-2020</strain>
        <tissue evidence="1">Muscle</tissue>
    </source>
</reference>
<name>A0A9D3XRJ6_9SAUR</name>
<comment type="caution">
    <text evidence="1">The sequence shown here is derived from an EMBL/GenBank/DDBJ whole genome shotgun (WGS) entry which is preliminary data.</text>
</comment>
<evidence type="ECO:0000313" key="1">
    <source>
        <dbReference type="EMBL" id="KAH1184747.1"/>
    </source>
</evidence>